<proteinExistence type="predicted"/>
<dbReference type="EMBL" id="SSTE01023315">
    <property type="protein sequence ID" value="KAA0025192.1"/>
    <property type="molecule type" value="Genomic_DNA"/>
</dbReference>
<dbReference type="AlphaFoldDB" id="A0A5A7SJ25"/>
<sequence>MADGTSIVIGTSNSITKDDPKVIEMAEYAIREQNQDLILNSVADGQIVKVFLSGNTYYNLVILAHHPHTFQGFYNATVLENTSKNVKVVVSFVPLP</sequence>
<dbReference type="Pfam" id="PF16845">
    <property type="entry name" value="SQAPI"/>
    <property type="match status" value="1"/>
</dbReference>
<accession>A0A5A7SJ25</accession>
<dbReference type="SMR" id="A0A5A7SJ25"/>
<protein>
    <submittedName>
        <fullName evidence="4">Aspartic protease inhibitor</fullName>
    </submittedName>
</protein>
<dbReference type="SUPFAM" id="SSF54403">
    <property type="entry name" value="Cystatin/monellin"/>
    <property type="match status" value="1"/>
</dbReference>
<gene>
    <name evidence="5" type="ORF">E5676_scaffold202G002060</name>
    <name evidence="4" type="ORF">E6C27_scaffold541G00360</name>
</gene>
<evidence type="ECO:0000259" key="3">
    <source>
        <dbReference type="Pfam" id="PF16845"/>
    </source>
</evidence>
<keyword evidence="2" id="KW-0789">Thiol protease inhibitor</keyword>
<comment type="caution">
    <text evidence="4">The sequence shown here is derived from an EMBL/GenBank/DDBJ whole genome shotgun (WGS) entry which is preliminary data.</text>
</comment>
<dbReference type="EMBL" id="SSTD01013307">
    <property type="protein sequence ID" value="TYK07473.1"/>
    <property type="molecule type" value="Genomic_DNA"/>
</dbReference>
<evidence type="ECO:0000313" key="6">
    <source>
        <dbReference type="Proteomes" id="UP000321393"/>
    </source>
</evidence>
<dbReference type="InterPro" id="IPR046350">
    <property type="entry name" value="Cystatin_sf"/>
</dbReference>
<dbReference type="OrthoDB" id="1253914at2759"/>
<evidence type="ECO:0000256" key="1">
    <source>
        <dbReference type="ARBA" id="ARBA00022690"/>
    </source>
</evidence>
<name>A0A5A7SJ25_CUCMM</name>
<keyword evidence="1" id="KW-0646">Protease inhibitor</keyword>
<feature type="domain" description="Cystatin" evidence="3">
    <location>
        <begin position="18"/>
        <end position="94"/>
    </location>
</feature>
<dbReference type="Proteomes" id="UP000321393">
    <property type="component" value="Unassembled WGS sequence"/>
</dbReference>
<evidence type="ECO:0000256" key="2">
    <source>
        <dbReference type="ARBA" id="ARBA00022704"/>
    </source>
</evidence>
<dbReference type="Proteomes" id="UP000321947">
    <property type="component" value="Unassembled WGS sequence"/>
</dbReference>
<evidence type="ECO:0000313" key="7">
    <source>
        <dbReference type="Proteomes" id="UP000321947"/>
    </source>
</evidence>
<evidence type="ECO:0000313" key="5">
    <source>
        <dbReference type="EMBL" id="TYK07473.1"/>
    </source>
</evidence>
<evidence type="ECO:0000313" key="4">
    <source>
        <dbReference type="EMBL" id="KAA0025192.1"/>
    </source>
</evidence>
<dbReference type="InterPro" id="IPR000010">
    <property type="entry name" value="Cystatin_dom"/>
</dbReference>
<dbReference type="Gene3D" id="3.10.450.10">
    <property type="match status" value="1"/>
</dbReference>
<dbReference type="GO" id="GO:0004869">
    <property type="term" value="F:cysteine-type endopeptidase inhibitor activity"/>
    <property type="evidence" value="ECO:0007669"/>
    <property type="project" value="UniProtKB-KW"/>
</dbReference>
<reference evidence="6 7" key="1">
    <citation type="submission" date="2019-08" db="EMBL/GenBank/DDBJ databases">
        <title>Draft genome sequences of two oriental melons (Cucumis melo L. var makuwa).</title>
        <authorList>
            <person name="Kwon S.-Y."/>
        </authorList>
    </citation>
    <scope>NUCLEOTIDE SEQUENCE [LARGE SCALE GENOMIC DNA]</scope>
    <source>
        <strain evidence="7">cv. Chang Bougi</strain>
        <strain evidence="6">cv. SW 3</strain>
        <tissue evidence="4">Leaf</tissue>
    </source>
</reference>
<organism evidence="4 6">
    <name type="scientific">Cucumis melo var. makuwa</name>
    <name type="common">Oriental melon</name>
    <dbReference type="NCBI Taxonomy" id="1194695"/>
    <lineage>
        <taxon>Eukaryota</taxon>
        <taxon>Viridiplantae</taxon>
        <taxon>Streptophyta</taxon>
        <taxon>Embryophyta</taxon>
        <taxon>Tracheophyta</taxon>
        <taxon>Spermatophyta</taxon>
        <taxon>Magnoliopsida</taxon>
        <taxon>eudicotyledons</taxon>
        <taxon>Gunneridae</taxon>
        <taxon>Pentapetalae</taxon>
        <taxon>rosids</taxon>
        <taxon>fabids</taxon>
        <taxon>Cucurbitales</taxon>
        <taxon>Cucurbitaceae</taxon>
        <taxon>Benincaseae</taxon>
        <taxon>Cucumis</taxon>
    </lineage>
</organism>